<keyword evidence="2" id="KW-0723">Serine/threonine-protein kinase</keyword>
<dbReference type="Proteomes" id="UP001470230">
    <property type="component" value="Unassembled WGS sequence"/>
</dbReference>
<accession>A0ABR2HTY3</accession>
<protein>
    <recommendedName>
        <fullName evidence="1">non-specific serine/threonine protein kinase</fullName>
        <ecNumber evidence="1">2.7.11.1</ecNumber>
    </recommendedName>
</protein>
<feature type="domain" description="Protein kinase" evidence="11">
    <location>
        <begin position="123"/>
        <end position="242"/>
    </location>
</feature>
<dbReference type="PROSITE" id="PS00107">
    <property type="entry name" value="PROTEIN_KINASE_ATP"/>
    <property type="match status" value="1"/>
</dbReference>
<sequence>MLETSGPLSFIAGWLKYYHYSTNEERKLFCLVNTGLLTLSSDEKQTEIILQIEINDILSVEEEEEPNQIEINNDKYFYKFTIYLENGKFTFGCQSLTQMKKWIVVLTPERYNLFNMQTTLDDFTIIDKIGSGYSGEVLLAKYKATNQLYALKSIPKENIAESKVTRAFSERNILMEASHPFITRLISTFQTEDKLYLVLEYVQGGDLLHHINKGLNLKTNQTLSCRNCNSFIIFASSWHCFS</sequence>
<dbReference type="InterPro" id="IPR011993">
    <property type="entry name" value="PH-like_dom_sf"/>
</dbReference>
<dbReference type="PANTHER" id="PTHR24356">
    <property type="entry name" value="SERINE/THREONINE-PROTEIN KINASE"/>
    <property type="match status" value="1"/>
</dbReference>
<dbReference type="Pfam" id="PF00069">
    <property type="entry name" value="Pkinase"/>
    <property type="match status" value="1"/>
</dbReference>
<dbReference type="SMART" id="SM00233">
    <property type="entry name" value="PH"/>
    <property type="match status" value="1"/>
</dbReference>
<gene>
    <name evidence="12" type="ORF">M9Y10_017565</name>
</gene>
<feature type="domain" description="PH" evidence="10">
    <location>
        <begin position="8"/>
        <end position="111"/>
    </location>
</feature>
<evidence type="ECO:0000256" key="8">
    <source>
        <dbReference type="ARBA" id="ARBA00048679"/>
    </source>
</evidence>
<dbReference type="SUPFAM" id="SSF56112">
    <property type="entry name" value="Protein kinase-like (PK-like)"/>
    <property type="match status" value="1"/>
</dbReference>
<dbReference type="Gene3D" id="3.30.200.20">
    <property type="entry name" value="Phosphorylase Kinase, domain 1"/>
    <property type="match status" value="1"/>
</dbReference>
<name>A0ABR2HTY3_9EUKA</name>
<dbReference type="EC" id="2.7.11.1" evidence="1"/>
<dbReference type="InterPro" id="IPR050236">
    <property type="entry name" value="Ser_Thr_kinase_AGC"/>
</dbReference>
<dbReference type="PROSITE" id="PS50011">
    <property type="entry name" value="PROTEIN_KINASE_DOM"/>
    <property type="match status" value="1"/>
</dbReference>
<comment type="caution">
    <text evidence="12">The sequence shown here is derived from an EMBL/GenBank/DDBJ whole genome shotgun (WGS) entry which is preliminary data.</text>
</comment>
<evidence type="ECO:0000313" key="13">
    <source>
        <dbReference type="Proteomes" id="UP001470230"/>
    </source>
</evidence>
<keyword evidence="13" id="KW-1185">Reference proteome</keyword>
<dbReference type="InterPro" id="IPR011009">
    <property type="entry name" value="Kinase-like_dom_sf"/>
</dbReference>
<evidence type="ECO:0000256" key="3">
    <source>
        <dbReference type="ARBA" id="ARBA00022679"/>
    </source>
</evidence>
<dbReference type="InterPro" id="IPR000719">
    <property type="entry name" value="Prot_kinase_dom"/>
</dbReference>
<evidence type="ECO:0000256" key="5">
    <source>
        <dbReference type="ARBA" id="ARBA00022777"/>
    </source>
</evidence>
<keyword evidence="3" id="KW-0808">Transferase</keyword>
<dbReference type="Gene3D" id="2.30.29.30">
    <property type="entry name" value="Pleckstrin-homology domain (PH domain)/Phosphotyrosine-binding domain (PTB)"/>
    <property type="match status" value="1"/>
</dbReference>
<dbReference type="SUPFAM" id="SSF50729">
    <property type="entry name" value="PH domain-like"/>
    <property type="match status" value="1"/>
</dbReference>
<dbReference type="InterPro" id="IPR017441">
    <property type="entry name" value="Protein_kinase_ATP_BS"/>
</dbReference>
<reference evidence="12 13" key="1">
    <citation type="submission" date="2024-04" db="EMBL/GenBank/DDBJ databases">
        <title>Tritrichomonas musculus Genome.</title>
        <authorList>
            <person name="Alves-Ferreira E."/>
            <person name="Grigg M."/>
            <person name="Lorenzi H."/>
            <person name="Galac M."/>
        </authorList>
    </citation>
    <scope>NUCLEOTIDE SEQUENCE [LARGE SCALE GENOMIC DNA]</scope>
    <source>
        <strain evidence="12 13">EAF2021</strain>
    </source>
</reference>
<dbReference type="PANTHER" id="PTHR24356:SF1">
    <property type="entry name" value="SERINE_THREONINE-PROTEIN KINASE GREATWALL"/>
    <property type="match status" value="1"/>
</dbReference>
<proteinExistence type="predicted"/>
<evidence type="ECO:0000256" key="7">
    <source>
        <dbReference type="ARBA" id="ARBA00047899"/>
    </source>
</evidence>
<evidence type="ECO:0000313" key="12">
    <source>
        <dbReference type="EMBL" id="KAK8852577.1"/>
    </source>
</evidence>
<evidence type="ECO:0000256" key="6">
    <source>
        <dbReference type="ARBA" id="ARBA00022840"/>
    </source>
</evidence>
<evidence type="ECO:0000256" key="1">
    <source>
        <dbReference type="ARBA" id="ARBA00012513"/>
    </source>
</evidence>
<comment type="catalytic activity">
    <reaction evidence="8">
        <text>L-seryl-[protein] + ATP = O-phospho-L-seryl-[protein] + ADP + H(+)</text>
        <dbReference type="Rhea" id="RHEA:17989"/>
        <dbReference type="Rhea" id="RHEA-COMP:9863"/>
        <dbReference type="Rhea" id="RHEA-COMP:11604"/>
        <dbReference type="ChEBI" id="CHEBI:15378"/>
        <dbReference type="ChEBI" id="CHEBI:29999"/>
        <dbReference type="ChEBI" id="CHEBI:30616"/>
        <dbReference type="ChEBI" id="CHEBI:83421"/>
        <dbReference type="ChEBI" id="CHEBI:456216"/>
        <dbReference type="EC" id="2.7.11.1"/>
    </reaction>
</comment>
<feature type="binding site" evidence="9">
    <location>
        <position position="152"/>
    </location>
    <ligand>
        <name>ATP</name>
        <dbReference type="ChEBI" id="CHEBI:30616"/>
    </ligand>
</feature>
<keyword evidence="4 9" id="KW-0547">Nucleotide-binding</keyword>
<evidence type="ECO:0000259" key="11">
    <source>
        <dbReference type="PROSITE" id="PS50011"/>
    </source>
</evidence>
<keyword evidence="5" id="KW-0418">Kinase</keyword>
<comment type="catalytic activity">
    <reaction evidence="7">
        <text>L-threonyl-[protein] + ATP = O-phospho-L-threonyl-[protein] + ADP + H(+)</text>
        <dbReference type="Rhea" id="RHEA:46608"/>
        <dbReference type="Rhea" id="RHEA-COMP:11060"/>
        <dbReference type="Rhea" id="RHEA-COMP:11605"/>
        <dbReference type="ChEBI" id="CHEBI:15378"/>
        <dbReference type="ChEBI" id="CHEBI:30013"/>
        <dbReference type="ChEBI" id="CHEBI:30616"/>
        <dbReference type="ChEBI" id="CHEBI:61977"/>
        <dbReference type="ChEBI" id="CHEBI:456216"/>
        <dbReference type="EC" id="2.7.11.1"/>
    </reaction>
</comment>
<dbReference type="EMBL" id="JAPFFF010000023">
    <property type="protein sequence ID" value="KAK8852577.1"/>
    <property type="molecule type" value="Genomic_DNA"/>
</dbReference>
<evidence type="ECO:0000256" key="9">
    <source>
        <dbReference type="PROSITE-ProRule" id="PRU10141"/>
    </source>
</evidence>
<evidence type="ECO:0000259" key="10">
    <source>
        <dbReference type="PROSITE" id="PS50003"/>
    </source>
</evidence>
<dbReference type="InterPro" id="IPR001849">
    <property type="entry name" value="PH_domain"/>
</dbReference>
<organism evidence="12 13">
    <name type="scientific">Tritrichomonas musculus</name>
    <dbReference type="NCBI Taxonomy" id="1915356"/>
    <lineage>
        <taxon>Eukaryota</taxon>
        <taxon>Metamonada</taxon>
        <taxon>Parabasalia</taxon>
        <taxon>Tritrichomonadida</taxon>
        <taxon>Tritrichomonadidae</taxon>
        <taxon>Tritrichomonas</taxon>
    </lineage>
</organism>
<dbReference type="PROSITE" id="PS50003">
    <property type="entry name" value="PH_DOMAIN"/>
    <property type="match status" value="1"/>
</dbReference>
<keyword evidence="6 9" id="KW-0067">ATP-binding</keyword>
<evidence type="ECO:0000256" key="2">
    <source>
        <dbReference type="ARBA" id="ARBA00022527"/>
    </source>
</evidence>
<dbReference type="SMART" id="SM00220">
    <property type="entry name" value="S_TKc"/>
    <property type="match status" value="1"/>
</dbReference>
<evidence type="ECO:0000256" key="4">
    <source>
        <dbReference type="ARBA" id="ARBA00022741"/>
    </source>
</evidence>